<gene>
    <name evidence="2" type="ORF">TBIB3V08_LOCUS11309</name>
</gene>
<feature type="region of interest" description="Disordered" evidence="1">
    <location>
        <begin position="290"/>
        <end position="314"/>
    </location>
</feature>
<sequence length="328" mass="36298">MCMRPNLIAPWRQPAIELYRSSGRNLSAKKVPTIADRGHIQLHSANHPVHKVVVDEPTKSAEQKKEGGDKRGQEGVEAEYRPGEREAPVKISRNPELSPHPFNGSNMPWLLMAQSGVWSRQGSQGTMGGNGGGEERRRWNTDVRTMDKQQVAAAAYLHIHCAAKKIRPRQCSIRSTSRHSVTSPCILLRCDGEIPTRSGLQRTDTSKGVARLGERLKYKIDHIGCNERWPDWSARATERARLKDRTVGKGVSLVLSDLQMRGKSRVLIPAECTEESGGLNLEEVNPHLRGGRVKNHLGKTTPSSPDRDTNLDLNTTSALDNYATEAGS</sequence>
<proteinExistence type="predicted"/>
<reference evidence="2" key="1">
    <citation type="submission" date="2020-11" db="EMBL/GenBank/DDBJ databases">
        <authorList>
            <person name="Tran Van P."/>
        </authorList>
    </citation>
    <scope>NUCLEOTIDE SEQUENCE</scope>
</reference>
<protein>
    <submittedName>
        <fullName evidence="2">Uncharacterized protein</fullName>
    </submittedName>
</protein>
<dbReference type="AlphaFoldDB" id="A0A7R9I6A4"/>
<name>A0A7R9I6A4_9NEOP</name>
<evidence type="ECO:0000313" key="2">
    <source>
        <dbReference type="EMBL" id="CAD7449029.1"/>
    </source>
</evidence>
<dbReference type="EMBL" id="OD570966">
    <property type="protein sequence ID" value="CAD7449029.1"/>
    <property type="molecule type" value="Genomic_DNA"/>
</dbReference>
<feature type="region of interest" description="Disordered" evidence="1">
    <location>
        <begin position="54"/>
        <end position="79"/>
    </location>
</feature>
<organism evidence="2">
    <name type="scientific">Timema bartmani</name>
    <dbReference type="NCBI Taxonomy" id="61472"/>
    <lineage>
        <taxon>Eukaryota</taxon>
        <taxon>Metazoa</taxon>
        <taxon>Ecdysozoa</taxon>
        <taxon>Arthropoda</taxon>
        <taxon>Hexapoda</taxon>
        <taxon>Insecta</taxon>
        <taxon>Pterygota</taxon>
        <taxon>Neoptera</taxon>
        <taxon>Polyneoptera</taxon>
        <taxon>Phasmatodea</taxon>
        <taxon>Timematodea</taxon>
        <taxon>Timematoidea</taxon>
        <taxon>Timematidae</taxon>
        <taxon>Timema</taxon>
    </lineage>
</organism>
<accession>A0A7R9I6A4</accession>
<evidence type="ECO:0000256" key="1">
    <source>
        <dbReference type="SAM" id="MobiDB-lite"/>
    </source>
</evidence>